<name>A0A060C438_9BIFI</name>
<organism evidence="1">
    <name type="scientific">uncultured Gardnerella sp</name>
    <dbReference type="NCBI Taxonomy" id="293424"/>
    <lineage>
        <taxon>Bacteria</taxon>
        <taxon>Bacillati</taxon>
        <taxon>Actinomycetota</taxon>
        <taxon>Actinomycetes</taxon>
        <taxon>Bifidobacteriales</taxon>
        <taxon>Bifidobacteriaceae</taxon>
        <taxon>Gardnerella</taxon>
        <taxon>environmental samples</taxon>
    </lineage>
</organism>
<proteinExistence type="predicted"/>
<dbReference type="SUPFAM" id="SSF51556">
    <property type="entry name" value="Metallo-dependent hydrolases"/>
    <property type="match status" value="1"/>
</dbReference>
<dbReference type="EMBL" id="KF124084">
    <property type="protein sequence ID" value="AIA91398.1"/>
    <property type="molecule type" value="Genomic_DNA"/>
</dbReference>
<dbReference type="AlphaFoldDB" id="A0A060C438"/>
<accession>A0A060C438</accession>
<sequence length="60" mass="6319">MIRRCCRTLSPEAVARLLEAGRGHIAQVTLAPERPGALEAIGQFVQAGVRVAVGAYDCGL</sequence>
<reference evidence="1" key="1">
    <citation type="journal article" date="2013" name="Environ. Microbiol.">
        <title>Seasonally variable intestinal metagenomes of the red palm weevil (Rhynchophorus ferrugineus).</title>
        <authorList>
            <person name="Jia S."/>
            <person name="Zhang X."/>
            <person name="Zhang G."/>
            <person name="Yin A."/>
            <person name="Zhang S."/>
            <person name="Li F."/>
            <person name="Wang L."/>
            <person name="Zhao D."/>
            <person name="Yun Q."/>
            <person name="Tala"/>
            <person name="Wang J."/>
            <person name="Sun G."/>
            <person name="Baabdullah M."/>
            <person name="Yu X."/>
            <person name="Hu S."/>
            <person name="Al-Mssallem I.S."/>
            <person name="Yu J."/>
        </authorList>
    </citation>
    <scope>NUCLEOTIDE SEQUENCE</scope>
</reference>
<dbReference type="Gene3D" id="3.20.20.140">
    <property type="entry name" value="Metal-dependent hydrolases"/>
    <property type="match status" value="1"/>
</dbReference>
<dbReference type="InterPro" id="IPR032466">
    <property type="entry name" value="Metal_Hydrolase"/>
</dbReference>
<evidence type="ECO:0000313" key="1">
    <source>
        <dbReference type="EMBL" id="AIA91398.1"/>
    </source>
</evidence>
<protein>
    <submittedName>
        <fullName evidence="1">CAZy families CE9 protein</fullName>
    </submittedName>
</protein>